<sequence length="1001" mass="114884">MEETIACGYAEKVSKEEINKHPAWYIPHHGVYHPQKPGKIVFDCSAKIRETSLNNHLLTGPELTNTLLGVLCRFRMGPVAIMCDVERMFHQFHVKAEDQDYLRFLWWENGDLESQPSVYRMKVHLFGAASSLGCANYGLKHLAAEGRGSFSEKSIQFIERNFYVDDGLTSVSSEAEAAQLVKEARELCSIGKLRLHKFISNSKEVIATIPKEERAKGAKDLDMALGEPHIERALGVLWCVASDEFQFRVVVKERPLTKRGVLSTVASVYDPLGFVAPFVLAGKQILQRMCRDKIDWDDPLPDDLRSQWEFWLQGLQNLSEVRIQQSYLPSSFKEVQSYELHHFSDASTSGYGECSYLRTISTAGEVHCSLVMGKSRVAPSKVTTIPRLELSAAVVAVRTSDMLKKELEIQGLQEYFWTDSKVVLGYINNEARRFHVFVANRIQRIKQSTDPEQWRYVTSEENPADHASRGLTSEQLMASNWFTGPDFLWHEELPKGQVKGEEFLDNDPELKSLVHDTQAKEERSLLDHLHKFSDWARVVKAIARLKRRVKEAIALKLRSSEATSIEERREAELTIIKMVQEAAFSHEIHNLRHQKDIKNKDKASKLHKLSPFLDEQDILRVGGRLAHATLHSHVKHPAILPRDSHLSVLLVKHYHERVRHQGRGMTINELRSNGIWILGCSNAVSSHIYTCVKCRKFRRCTEGQKMADLPKERMETAPPFTYCGMDCFGPFYAKDGRRELKRYGLLLTCMGSRAVHIEMLDDLTTDALINSLGSFIAIRGNVCQIRCDQGSNFIGARREFVDALKEMDQTRLKELGCEFIMNIPSLSHMGGVWERQIPTIRSVLTSTLDQSDGRLDTASLHTFLYEINSRPLTTEYLNDPLGPEHLTPNHILTMKSTVILPPPGQFIKEDLYLRKRWRRVQFLANEFWTRWKKEYLLNLQHRQKWSKDRRNARINDIVILQDDTALRNQWKLAKVTEVYPGQDGRVRRFKLLISDSTLDER</sequence>
<dbReference type="SUPFAM" id="SSF53098">
    <property type="entry name" value="Ribonuclease H-like"/>
    <property type="match status" value="1"/>
</dbReference>
<dbReference type="InterPro" id="IPR036397">
    <property type="entry name" value="RNaseH_sf"/>
</dbReference>
<proteinExistence type="predicted"/>
<dbReference type="Pfam" id="PF05380">
    <property type="entry name" value="Peptidase_A17"/>
    <property type="match status" value="1"/>
</dbReference>
<dbReference type="Gene3D" id="3.30.420.10">
    <property type="entry name" value="Ribonuclease H-like superfamily/Ribonuclease H"/>
    <property type="match status" value="1"/>
</dbReference>
<reference evidence="2" key="2">
    <citation type="submission" date="2014-03" db="EMBL/GenBank/DDBJ databases">
        <authorList>
            <person name="Genoscope - CEA"/>
        </authorList>
    </citation>
    <scope>NUCLEOTIDE SEQUENCE</scope>
</reference>
<dbReference type="Pfam" id="PF18701">
    <property type="entry name" value="DUF5641"/>
    <property type="match status" value="1"/>
</dbReference>
<evidence type="ECO:0000313" key="3">
    <source>
        <dbReference type="Proteomes" id="UP000193380"/>
    </source>
</evidence>
<feature type="domain" description="Integrase catalytic" evidence="1">
    <location>
        <begin position="714"/>
        <end position="896"/>
    </location>
</feature>
<dbReference type="EMBL" id="FR919620">
    <property type="protein sequence ID" value="CDQ95066.1"/>
    <property type="molecule type" value="Genomic_DNA"/>
</dbReference>
<evidence type="ECO:0000259" key="1">
    <source>
        <dbReference type="PROSITE" id="PS50994"/>
    </source>
</evidence>
<name>A0A060YTL3_ONCMY</name>
<dbReference type="InterPro" id="IPR008042">
    <property type="entry name" value="Retrotrans_Pao"/>
</dbReference>
<organism evidence="2 3">
    <name type="scientific">Oncorhynchus mykiss</name>
    <name type="common">Rainbow trout</name>
    <name type="synonym">Salmo gairdneri</name>
    <dbReference type="NCBI Taxonomy" id="8022"/>
    <lineage>
        <taxon>Eukaryota</taxon>
        <taxon>Metazoa</taxon>
        <taxon>Chordata</taxon>
        <taxon>Craniata</taxon>
        <taxon>Vertebrata</taxon>
        <taxon>Euteleostomi</taxon>
        <taxon>Actinopterygii</taxon>
        <taxon>Neopterygii</taxon>
        <taxon>Teleostei</taxon>
        <taxon>Protacanthopterygii</taxon>
        <taxon>Salmoniformes</taxon>
        <taxon>Salmonidae</taxon>
        <taxon>Salmoninae</taxon>
        <taxon>Oncorhynchus</taxon>
    </lineage>
</organism>
<dbReference type="STRING" id="8022.A0A060YTL3"/>
<protein>
    <recommendedName>
        <fullName evidence="1">Integrase catalytic domain-containing protein</fullName>
    </recommendedName>
</protein>
<dbReference type="InterPro" id="IPR040676">
    <property type="entry name" value="DUF5641"/>
</dbReference>
<dbReference type="CDD" id="cd01644">
    <property type="entry name" value="RT_pepA17"/>
    <property type="match status" value="1"/>
</dbReference>
<dbReference type="InterPro" id="IPR012337">
    <property type="entry name" value="RNaseH-like_sf"/>
</dbReference>
<dbReference type="GO" id="GO:0015074">
    <property type="term" value="P:DNA integration"/>
    <property type="evidence" value="ECO:0007669"/>
    <property type="project" value="InterPro"/>
</dbReference>
<dbReference type="PANTHER" id="PTHR47331:SF5">
    <property type="entry name" value="RIBONUCLEASE H"/>
    <property type="match status" value="1"/>
</dbReference>
<dbReference type="PROSITE" id="PS50994">
    <property type="entry name" value="INTEGRASE"/>
    <property type="match status" value="1"/>
</dbReference>
<gene>
    <name evidence="2" type="ORF">GSONMT00018720001</name>
</gene>
<dbReference type="PaxDb" id="8022-A0A060YTL3"/>
<evidence type="ECO:0000313" key="2">
    <source>
        <dbReference type="EMBL" id="CDQ95066.1"/>
    </source>
</evidence>
<reference evidence="2" key="1">
    <citation type="journal article" date="2014" name="Nat. Commun.">
        <title>The rainbow trout genome provides novel insights into evolution after whole-genome duplication in vertebrates.</title>
        <authorList>
            <person name="Berthelot C."/>
            <person name="Brunet F."/>
            <person name="Chalopin D."/>
            <person name="Juanchich A."/>
            <person name="Bernard M."/>
            <person name="Noel B."/>
            <person name="Bento P."/>
            <person name="Da Silva C."/>
            <person name="Labadie K."/>
            <person name="Alberti A."/>
            <person name="Aury J.M."/>
            <person name="Louis A."/>
            <person name="Dehais P."/>
            <person name="Bardou P."/>
            <person name="Montfort J."/>
            <person name="Klopp C."/>
            <person name="Cabau C."/>
            <person name="Gaspin C."/>
            <person name="Thorgaard G.H."/>
            <person name="Boussaha M."/>
            <person name="Quillet E."/>
            <person name="Guyomard R."/>
            <person name="Galiana D."/>
            <person name="Bobe J."/>
            <person name="Volff J.N."/>
            <person name="Genet C."/>
            <person name="Wincker P."/>
            <person name="Jaillon O."/>
            <person name="Roest Crollius H."/>
            <person name="Guiguen Y."/>
        </authorList>
    </citation>
    <scope>NUCLEOTIDE SEQUENCE [LARGE SCALE GENOMIC DNA]</scope>
</reference>
<dbReference type="InterPro" id="IPR043502">
    <property type="entry name" value="DNA/RNA_pol_sf"/>
</dbReference>
<dbReference type="GO" id="GO:0003676">
    <property type="term" value="F:nucleic acid binding"/>
    <property type="evidence" value="ECO:0007669"/>
    <property type="project" value="InterPro"/>
</dbReference>
<dbReference type="InterPro" id="IPR001584">
    <property type="entry name" value="Integrase_cat-core"/>
</dbReference>
<dbReference type="PANTHER" id="PTHR47331">
    <property type="entry name" value="PHD-TYPE DOMAIN-CONTAINING PROTEIN"/>
    <property type="match status" value="1"/>
</dbReference>
<accession>A0A060YTL3</accession>
<dbReference type="Proteomes" id="UP000193380">
    <property type="component" value="Unassembled WGS sequence"/>
</dbReference>
<dbReference type="SUPFAM" id="SSF56672">
    <property type="entry name" value="DNA/RNA polymerases"/>
    <property type="match status" value="1"/>
</dbReference>
<dbReference type="AlphaFoldDB" id="A0A060YTL3"/>